<dbReference type="GO" id="GO:0000976">
    <property type="term" value="F:transcription cis-regulatory region binding"/>
    <property type="evidence" value="ECO:0007669"/>
    <property type="project" value="TreeGrafter"/>
</dbReference>
<keyword evidence="3 5" id="KW-0238">DNA-binding</keyword>
<dbReference type="GO" id="GO:0003700">
    <property type="term" value="F:DNA-binding transcription factor activity"/>
    <property type="evidence" value="ECO:0007669"/>
    <property type="project" value="TreeGrafter"/>
</dbReference>
<evidence type="ECO:0000259" key="7">
    <source>
        <dbReference type="PROSITE" id="PS50977"/>
    </source>
</evidence>
<dbReference type="Proteomes" id="UP000253741">
    <property type="component" value="Unassembled WGS sequence"/>
</dbReference>
<protein>
    <submittedName>
        <fullName evidence="8">TetR/AcrR family transcriptional regulator</fullName>
    </submittedName>
</protein>
<dbReference type="Gene3D" id="1.10.357.10">
    <property type="entry name" value="Tetracycline Repressor, domain 2"/>
    <property type="match status" value="1"/>
</dbReference>
<feature type="DNA-binding region" description="H-T-H motif" evidence="5">
    <location>
        <begin position="58"/>
        <end position="77"/>
    </location>
</feature>
<evidence type="ECO:0000313" key="9">
    <source>
        <dbReference type="Proteomes" id="UP000253741"/>
    </source>
</evidence>
<dbReference type="InterPro" id="IPR036271">
    <property type="entry name" value="Tet_transcr_reg_TetR-rel_C_sf"/>
</dbReference>
<evidence type="ECO:0000256" key="2">
    <source>
        <dbReference type="ARBA" id="ARBA00023015"/>
    </source>
</evidence>
<feature type="domain" description="HTH tetR-type" evidence="7">
    <location>
        <begin position="35"/>
        <end position="95"/>
    </location>
</feature>
<sequence>MNRKLECDLGSVTVPAAPKPSDAPGKSPRVTKRRAETRAQLLAAAAEVFAKKGLGRASIDDVCAGAGYTRGAFYSNFKTLDELILALYGDRAARLIATVEAAATSAVAEIRATADPAAEGPAGVAELVEVVTRVVATLSVDRDDHLLHLEFTAHAVRDPRAAEAFVAHRRTVRDALIPVVRVALRALGHDPGDAQLERITRAMFAVRDGMTSQEVLEPGNPELPRLHEALMAATITALE</sequence>
<organism evidence="8 9">
    <name type="scientific">Streptomyces corynorhini</name>
    <dbReference type="NCBI Taxonomy" id="2282652"/>
    <lineage>
        <taxon>Bacteria</taxon>
        <taxon>Bacillati</taxon>
        <taxon>Actinomycetota</taxon>
        <taxon>Actinomycetes</taxon>
        <taxon>Kitasatosporales</taxon>
        <taxon>Streptomycetaceae</taxon>
        <taxon>Streptomyces</taxon>
    </lineage>
</organism>
<dbReference type="SUPFAM" id="SSF46689">
    <property type="entry name" value="Homeodomain-like"/>
    <property type="match status" value="1"/>
</dbReference>
<keyword evidence="1" id="KW-0678">Repressor</keyword>
<dbReference type="PROSITE" id="PS50977">
    <property type="entry name" value="HTH_TETR_2"/>
    <property type="match status" value="1"/>
</dbReference>
<dbReference type="PRINTS" id="PR00455">
    <property type="entry name" value="HTHTETR"/>
</dbReference>
<evidence type="ECO:0000313" key="8">
    <source>
        <dbReference type="EMBL" id="RDG35364.1"/>
    </source>
</evidence>
<dbReference type="Pfam" id="PF00440">
    <property type="entry name" value="TetR_N"/>
    <property type="match status" value="1"/>
</dbReference>
<dbReference type="SUPFAM" id="SSF48498">
    <property type="entry name" value="Tetracyclin repressor-like, C-terminal domain"/>
    <property type="match status" value="1"/>
</dbReference>
<name>A0A370B5J1_9ACTN</name>
<accession>A0A370B5J1</accession>
<dbReference type="Pfam" id="PF13977">
    <property type="entry name" value="TetR_C_6"/>
    <property type="match status" value="1"/>
</dbReference>
<dbReference type="RefSeq" id="WP_114626231.1">
    <property type="nucleotide sequence ID" value="NZ_QQNA01000228.1"/>
</dbReference>
<keyword evidence="9" id="KW-1185">Reference proteome</keyword>
<dbReference type="InterPro" id="IPR001647">
    <property type="entry name" value="HTH_TetR"/>
</dbReference>
<proteinExistence type="predicted"/>
<comment type="caution">
    <text evidence="8">The sequence shown here is derived from an EMBL/GenBank/DDBJ whole genome shotgun (WGS) entry which is preliminary data.</text>
</comment>
<dbReference type="InterPro" id="IPR050109">
    <property type="entry name" value="HTH-type_TetR-like_transc_reg"/>
</dbReference>
<dbReference type="PANTHER" id="PTHR30055:SF241">
    <property type="entry name" value="TRANSCRIPTIONAL REGULATORY PROTEIN"/>
    <property type="match status" value="1"/>
</dbReference>
<evidence type="ECO:0000256" key="4">
    <source>
        <dbReference type="ARBA" id="ARBA00023163"/>
    </source>
</evidence>
<dbReference type="EMBL" id="QQNA01000228">
    <property type="protein sequence ID" value="RDG35364.1"/>
    <property type="molecule type" value="Genomic_DNA"/>
</dbReference>
<feature type="region of interest" description="Disordered" evidence="6">
    <location>
        <begin position="10"/>
        <end position="33"/>
    </location>
</feature>
<evidence type="ECO:0000256" key="6">
    <source>
        <dbReference type="SAM" id="MobiDB-lite"/>
    </source>
</evidence>
<evidence type="ECO:0000256" key="1">
    <source>
        <dbReference type="ARBA" id="ARBA00022491"/>
    </source>
</evidence>
<keyword evidence="2" id="KW-0805">Transcription regulation</keyword>
<evidence type="ECO:0000256" key="5">
    <source>
        <dbReference type="PROSITE-ProRule" id="PRU00335"/>
    </source>
</evidence>
<gene>
    <name evidence="8" type="ORF">DVH02_25680</name>
</gene>
<dbReference type="InterPro" id="IPR039538">
    <property type="entry name" value="BetI_C"/>
</dbReference>
<evidence type="ECO:0000256" key="3">
    <source>
        <dbReference type="ARBA" id="ARBA00023125"/>
    </source>
</evidence>
<dbReference type="AlphaFoldDB" id="A0A370B5J1"/>
<reference evidence="8 9" key="1">
    <citation type="submission" date="2018-07" db="EMBL/GenBank/DDBJ databases">
        <title>Streptomyces species from bats.</title>
        <authorList>
            <person name="Dunlap C."/>
        </authorList>
    </citation>
    <scope>NUCLEOTIDE SEQUENCE [LARGE SCALE GENOMIC DNA]</scope>
    <source>
        <strain evidence="8 9">AC230</strain>
    </source>
</reference>
<dbReference type="PANTHER" id="PTHR30055">
    <property type="entry name" value="HTH-TYPE TRANSCRIPTIONAL REGULATOR RUTR"/>
    <property type="match status" value="1"/>
</dbReference>
<keyword evidence="4" id="KW-0804">Transcription</keyword>
<dbReference type="OrthoDB" id="7252896at2"/>
<dbReference type="InterPro" id="IPR009057">
    <property type="entry name" value="Homeodomain-like_sf"/>
</dbReference>